<dbReference type="GO" id="GO:0071555">
    <property type="term" value="P:cell wall organization"/>
    <property type="evidence" value="ECO:0007669"/>
    <property type="project" value="UniProtKB-KW"/>
</dbReference>
<evidence type="ECO:0000256" key="4">
    <source>
        <dbReference type="ARBA" id="ARBA00022525"/>
    </source>
</evidence>
<protein>
    <submittedName>
        <fullName evidence="9">Uncharacterized protein</fullName>
    </submittedName>
</protein>
<sequence>MKAWVAACHWKGKARLVVPKGDFLLGQVIFGGPCNGPTPIVVQITGTLKAVTDLSEYASAEWVTFESINGLNIKFNRVTNGVIKRISSVNPKSFHMVIYGCTDLRAHRLHIFAPEDSPNTDGIHVSESNQVKISKSVIGTGDDCISIGQGSTNIGVNRASKVKISNVHYKNIRGTSTTPVAVNFMCSKQFPCQNVELFNINLKYVGNKQQGLPAGSASTTLRCHICASPHAAPAPVADSPAPAVDSPSPAVDSRALVPFPLTGHGTEPAPSEEVFDVTNYGAVGDGMTENSLAFLAAWDDACDYDGDSTLFIPSGTFLVGPISFSGPCNNQSPNIEISGTLLAPLSLKAFPTSTWIKFQRLQGFRLTGGTGTATLDAQGEEAWKHKSCHKKKKCNNLPRPSLVKLSNISFKNIRGTSNTKPAATFRCSSIAPCENIQVVGVNLSYIMVDRPRTALSVVKGALHGVEIFGFRFMNLIAVCIALIFVCKAEATTPLCHICASPHAAPAPAIRQSRSMTKQAMDNRSADPPAPVPVPSADHGISPAPPEGVFDVTKYGAVADGKTDSSSALSAAWEAACDYDGDSTLFIPNGTFFVGPITFSGPCNNDQSPKVEIRGTLKAPSSLKAFPTPTWIMFRSLNGLRLTGGTGTATLDAQGPSLVKLSNISFKNIRGTSNTKPAVTIRCSSTTPCENMELVNVNLNYTAEVDEVNPRTAMSVVKKFVVKVADEWLIS</sequence>
<evidence type="ECO:0000256" key="2">
    <source>
        <dbReference type="ARBA" id="ARBA00008834"/>
    </source>
</evidence>
<dbReference type="InterPro" id="IPR012334">
    <property type="entry name" value="Pectin_lyas_fold"/>
</dbReference>
<keyword evidence="6 8" id="KW-0326">Glycosidase</keyword>
<proteinExistence type="inferred from homology"/>
<evidence type="ECO:0000256" key="1">
    <source>
        <dbReference type="ARBA" id="ARBA00004191"/>
    </source>
</evidence>
<evidence type="ECO:0000313" key="9">
    <source>
        <dbReference type="EMBL" id="KAK9287789.1"/>
    </source>
</evidence>
<evidence type="ECO:0000313" key="10">
    <source>
        <dbReference type="Proteomes" id="UP001415857"/>
    </source>
</evidence>
<dbReference type="Pfam" id="PF00295">
    <property type="entry name" value="Glyco_hydro_28"/>
    <property type="match status" value="5"/>
</dbReference>
<organism evidence="9 10">
    <name type="scientific">Liquidambar formosana</name>
    <name type="common">Formosan gum</name>
    <dbReference type="NCBI Taxonomy" id="63359"/>
    <lineage>
        <taxon>Eukaryota</taxon>
        <taxon>Viridiplantae</taxon>
        <taxon>Streptophyta</taxon>
        <taxon>Embryophyta</taxon>
        <taxon>Tracheophyta</taxon>
        <taxon>Spermatophyta</taxon>
        <taxon>Magnoliopsida</taxon>
        <taxon>eudicotyledons</taxon>
        <taxon>Gunneridae</taxon>
        <taxon>Pentapetalae</taxon>
        <taxon>Saxifragales</taxon>
        <taxon>Altingiaceae</taxon>
        <taxon>Liquidambar</taxon>
    </lineage>
</organism>
<dbReference type="InterPro" id="IPR011050">
    <property type="entry name" value="Pectin_lyase_fold/virulence"/>
</dbReference>
<dbReference type="Proteomes" id="UP001415857">
    <property type="component" value="Unassembled WGS sequence"/>
</dbReference>
<evidence type="ECO:0000256" key="6">
    <source>
        <dbReference type="ARBA" id="ARBA00023295"/>
    </source>
</evidence>
<accession>A0AAP0S0B3</accession>
<dbReference type="EMBL" id="JBBPBK010000003">
    <property type="protein sequence ID" value="KAK9287789.1"/>
    <property type="molecule type" value="Genomic_DNA"/>
</dbReference>
<dbReference type="PANTHER" id="PTHR31375">
    <property type="match status" value="1"/>
</dbReference>
<evidence type="ECO:0000256" key="8">
    <source>
        <dbReference type="RuleBase" id="RU361169"/>
    </source>
</evidence>
<keyword evidence="7" id="KW-0961">Cell wall biogenesis/degradation</keyword>
<keyword evidence="3" id="KW-0134">Cell wall</keyword>
<keyword evidence="10" id="KW-1185">Reference proteome</keyword>
<reference evidence="9 10" key="1">
    <citation type="journal article" date="2024" name="Plant J.">
        <title>Genome sequences and population genomics reveal climatic adaptation and genomic divergence between two closely related sweetgum species.</title>
        <authorList>
            <person name="Xu W.Q."/>
            <person name="Ren C.Q."/>
            <person name="Zhang X.Y."/>
            <person name="Comes H.P."/>
            <person name="Liu X.H."/>
            <person name="Li Y.G."/>
            <person name="Kettle C.J."/>
            <person name="Jalonen R."/>
            <person name="Gaisberger H."/>
            <person name="Ma Y.Z."/>
            <person name="Qiu Y.X."/>
        </authorList>
    </citation>
    <scope>NUCLEOTIDE SEQUENCE [LARGE SCALE GENOMIC DNA]</scope>
    <source>
        <strain evidence="9">Hangzhou</strain>
    </source>
</reference>
<name>A0AAP0S0B3_LIQFO</name>
<evidence type="ECO:0000256" key="5">
    <source>
        <dbReference type="ARBA" id="ARBA00022801"/>
    </source>
</evidence>
<gene>
    <name evidence="9" type="ORF">L1049_016229</name>
</gene>
<dbReference type="Gene3D" id="2.160.20.10">
    <property type="entry name" value="Single-stranded right-handed beta-helix, Pectin lyase-like"/>
    <property type="match status" value="6"/>
</dbReference>
<keyword evidence="5 8" id="KW-0378">Hydrolase</keyword>
<comment type="subcellular location">
    <subcellularLocation>
        <location evidence="1">Secreted</location>
        <location evidence="1">Cell wall</location>
    </subcellularLocation>
</comment>
<dbReference type="SUPFAM" id="SSF51126">
    <property type="entry name" value="Pectin lyase-like"/>
    <property type="match status" value="5"/>
</dbReference>
<dbReference type="GO" id="GO:0005975">
    <property type="term" value="P:carbohydrate metabolic process"/>
    <property type="evidence" value="ECO:0007669"/>
    <property type="project" value="InterPro"/>
</dbReference>
<dbReference type="AlphaFoldDB" id="A0AAP0S0B3"/>
<dbReference type="GO" id="GO:0004650">
    <property type="term" value="F:polygalacturonase activity"/>
    <property type="evidence" value="ECO:0007669"/>
    <property type="project" value="InterPro"/>
</dbReference>
<comment type="caution">
    <text evidence="9">The sequence shown here is derived from an EMBL/GenBank/DDBJ whole genome shotgun (WGS) entry which is preliminary data.</text>
</comment>
<evidence type="ECO:0000256" key="3">
    <source>
        <dbReference type="ARBA" id="ARBA00022512"/>
    </source>
</evidence>
<evidence type="ECO:0000256" key="7">
    <source>
        <dbReference type="ARBA" id="ARBA00023316"/>
    </source>
</evidence>
<keyword evidence="4" id="KW-0964">Secreted</keyword>
<comment type="similarity">
    <text evidence="2 8">Belongs to the glycosyl hydrolase 28 family.</text>
</comment>
<dbReference type="InterPro" id="IPR000743">
    <property type="entry name" value="Glyco_hydro_28"/>
</dbReference>